<reference evidence="2 3" key="1">
    <citation type="submission" date="2018-10" db="EMBL/GenBank/DDBJ databases">
        <title>Sequencing the genomes of 1000 actinobacteria strains.</title>
        <authorList>
            <person name="Klenk H.-P."/>
        </authorList>
    </citation>
    <scope>NUCLEOTIDE SEQUENCE [LARGE SCALE GENOMIC DNA]</scope>
    <source>
        <strain evidence="2 3">DSM 43800</strain>
    </source>
</reference>
<protein>
    <submittedName>
        <fullName evidence="2">Uncharacterized protein</fullName>
    </submittedName>
</protein>
<dbReference type="AlphaFoldDB" id="A0A495VL84"/>
<name>A0A495VL84_9PSEU</name>
<evidence type="ECO:0000313" key="2">
    <source>
        <dbReference type="EMBL" id="RKT49287.1"/>
    </source>
</evidence>
<feature type="region of interest" description="Disordered" evidence="1">
    <location>
        <begin position="82"/>
        <end position="163"/>
    </location>
</feature>
<dbReference type="EMBL" id="RBXO01000003">
    <property type="protein sequence ID" value="RKT49287.1"/>
    <property type="molecule type" value="Genomic_DNA"/>
</dbReference>
<feature type="compositionally biased region" description="Low complexity" evidence="1">
    <location>
        <begin position="121"/>
        <end position="141"/>
    </location>
</feature>
<accession>A0A495VL84</accession>
<comment type="caution">
    <text evidence="2">The sequence shown here is derived from an EMBL/GenBank/DDBJ whole genome shotgun (WGS) entry which is preliminary data.</text>
</comment>
<gene>
    <name evidence="2" type="ORF">C8E97_6783</name>
</gene>
<dbReference type="RefSeq" id="WP_121013014.1">
    <property type="nucleotide sequence ID" value="NZ_RBXO01000003.1"/>
</dbReference>
<sequence length="284" mass="28718">MALPKWKLQLAERMRAAEASIRAALDGGALVALAEADRALAEVTEALAARTSDEVTRSLLTRGAGAMRARAAAVEATAAGYAGEAGGEGQGDEDEPAGGEPTSTAAPVTVTAGPAEDRSEAGAAAGAMPPASPAAGDPSSSVPEGAASEADVTEETSEAGPVDPVVEAQEAARQIMLVHSACPRPEDLRALESAAEVLADEVDDYSDTLTAIRTDLGLPDLPHEMPHAARRTTTRAEVAAFADRMWALPDEIAEVLGLPVGVGTEEVLAAVRDLKAQAAGAKGG</sequence>
<evidence type="ECO:0000256" key="1">
    <source>
        <dbReference type="SAM" id="MobiDB-lite"/>
    </source>
</evidence>
<organism evidence="2 3">
    <name type="scientific">Saccharothrix australiensis</name>
    <dbReference type="NCBI Taxonomy" id="2072"/>
    <lineage>
        <taxon>Bacteria</taxon>
        <taxon>Bacillati</taxon>
        <taxon>Actinomycetota</taxon>
        <taxon>Actinomycetes</taxon>
        <taxon>Pseudonocardiales</taxon>
        <taxon>Pseudonocardiaceae</taxon>
        <taxon>Saccharothrix</taxon>
    </lineage>
</organism>
<keyword evidence="3" id="KW-1185">Reference proteome</keyword>
<evidence type="ECO:0000313" key="3">
    <source>
        <dbReference type="Proteomes" id="UP000282084"/>
    </source>
</evidence>
<feature type="compositionally biased region" description="Low complexity" evidence="1">
    <location>
        <begin position="98"/>
        <end position="114"/>
    </location>
</feature>
<dbReference type="Proteomes" id="UP000282084">
    <property type="component" value="Unassembled WGS sequence"/>
</dbReference>
<proteinExistence type="predicted"/>